<dbReference type="GO" id="GO:0051536">
    <property type="term" value="F:iron-sulfur cluster binding"/>
    <property type="evidence" value="ECO:0007669"/>
    <property type="project" value="UniProtKB-KW"/>
</dbReference>
<dbReference type="InterPro" id="IPR000089">
    <property type="entry name" value="Biotin_lipoyl"/>
</dbReference>
<evidence type="ECO:0000256" key="11">
    <source>
        <dbReference type="ARBA" id="ARBA00023014"/>
    </source>
</evidence>
<dbReference type="GO" id="GO:0005886">
    <property type="term" value="C:plasma membrane"/>
    <property type="evidence" value="ECO:0007669"/>
    <property type="project" value="UniProtKB-SubCell"/>
</dbReference>
<dbReference type="InterPro" id="IPR016185">
    <property type="entry name" value="PreATP-grasp_dom_sf"/>
</dbReference>
<dbReference type="PROSITE" id="PS50968">
    <property type="entry name" value="BIOTINYL_LIPOYL"/>
    <property type="match status" value="1"/>
</dbReference>
<evidence type="ECO:0000256" key="13">
    <source>
        <dbReference type="ARBA" id="ARBA00023267"/>
    </source>
</evidence>
<keyword evidence="6" id="KW-0479">Metal-binding</keyword>
<keyword evidence="13" id="KW-0092">Biotin</keyword>
<dbReference type="Gene3D" id="3.30.499.10">
    <property type="entry name" value="Aconitase, domain 3"/>
    <property type="match status" value="2"/>
</dbReference>
<dbReference type="InterPro" id="IPR002898">
    <property type="entry name" value="MotA_ExbB_proton_chnl"/>
</dbReference>
<evidence type="ECO:0000256" key="3">
    <source>
        <dbReference type="ARBA" id="ARBA00022475"/>
    </source>
</evidence>
<evidence type="ECO:0000259" key="16">
    <source>
        <dbReference type="PROSITE" id="PS50968"/>
    </source>
</evidence>
<dbReference type="PROSITE" id="PS00867">
    <property type="entry name" value="CPSASE_2"/>
    <property type="match status" value="1"/>
</dbReference>
<comment type="caution">
    <text evidence="19">The sequence shown here is derived from an EMBL/GenBank/DDBJ whole genome shotgun (WGS) entry which is preliminary data.</text>
</comment>
<evidence type="ECO:0000256" key="4">
    <source>
        <dbReference type="ARBA" id="ARBA00022598"/>
    </source>
</evidence>
<name>A0A2B4S0A4_STYPI</name>
<dbReference type="GO" id="GO:0046872">
    <property type="term" value="F:metal ion binding"/>
    <property type="evidence" value="ECO:0007669"/>
    <property type="project" value="UniProtKB-KW"/>
</dbReference>
<keyword evidence="9 15" id="KW-1133">Transmembrane helix</keyword>
<dbReference type="Pfam" id="PF02786">
    <property type="entry name" value="CPSase_L_D2"/>
    <property type="match status" value="1"/>
</dbReference>
<keyword evidence="3" id="KW-1003">Cell membrane</keyword>
<feature type="transmembrane region" description="Helical" evidence="15">
    <location>
        <begin position="468"/>
        <end position="490"/>
    </location>
</feature>
<dbReference type="InterPro" id="IPR036008">
    <property type="entry name" value="Aconitase_4Fe-4S_dom"/>
</dbReference>
<keyword evidence="12 15" id="KW-0472">Membrane</keyword>
<evidence type="ECO:0000256" key="10">
    <source>
        <dbReference type="ARBA" id="ARBA00023004"/>
    </source>
</evidence>
<keyword evidence="11" id="KW-0411">Iron-sulfur</keyword>
<dbReference type="InterPro" id="IPR005481">
    <property type="entry name" value="BC-like_N"/>
</dbReference>
<feature type="domain" description="Lipoyl-binding" evidence="16">
    <location>
        <begin position="79"/>
        <end position="155"/>
    </location>
</feature>
<accession>A0A2B4S0A4</accession>
<evidence type="ECO:0000256" key="7">
    <source>
        <dbReference type="ARBA" id="ARBA00022741"/>
    </source>
</evidence>
<dbReference type="InterPro" id="IPR015931">
    <property type="entry name" value="Acnase/IPM_dHydase_lsu_aba_1/3"/>
</dbReference>
<dbReference type="Gene3D" id="3.30.1490.20">
    <property type="entry name" value="ATP-grasp fold, A domain"/>
    <property type="match status" value="1"/>
</dbReference>
<dbReference type="PROSITE" id="PS50975">
    <property type="entry name" value="ATP_GRASP"/>
    <property type="match status" value="1"/>
</dbReference>
<dbReference type="CDD" id="cd06850">
    <property type="entry name" value="biotinyl_domain"/>
    <property type="match status" value="1"/>
</dbReference>
<keyword evidence="5 15" id="KW-0812">Transmembrane</keyword>
<dbReference type="FunFam" id="3.30.1490.20:FF:000018">
    <property type="entry name" value="Biotin carboxylase"/>
    <property type="match status" value="1"/>
</dbReference>
<dbReference type="Gene3D" id="2.40.50.100">
    <property type="match status" value="1"/>
</dbReference>
<protein>
    <submittedName>
        <fullName evidence="19">3-isopropylmalate dehydratase large subunit</fullName>
    </submittedName>
</protein>
<evidence type="ECO:0000256" key="9">
    <source>
        <dbReference type="ARBA" id="ARBA00022989"/>
    </source>
</evidence>
<dbReference type="Pfam" id="PF01618">
    <property type="entry name" value="MotA_ExbB"/>
    <property type="match status" value="1"/>
</dbReference>
<dbReference type="InterPro" id="IPR011053">
    <property type="entry name" value="Single_hybrid_motif"/>
</dbReference>
<evidence type="ECO:0000256" key="12">
    <source>
        <dbReference type="ARBA" id="ARBA00023136"/>
    </source>
</evidence>
<dbReference type="InterPro" id="IPR013815">
    <property type="entry name" value="ATP_grasp_subdomain_1"/>
</dbReference>
<feature type="domain" description="ATP-grasp" evidence="17">
    <location>
        <begin position="222"/>
        <end position="423"/>
    </location>
</feature>
<dbReference type="SUPFAM" id="SSF56059">
    <property type="entry name" value="Glutathione synthetase ATP-binding domain-like"/>
    <property type="match status" value="1"/>
</dbReference>
<sequence>MKIKDIQNFIKFVSKSGVAQVTLEVDNVKISIKNELKKSEFVAPQQPTIITSNTPTPSISASGEEVSKTAVEEAPNPKYKEITSPMVGTFYRKANPKKPNLVEVGSSVTADTDVCVLEAMKTFNEVKAGINGKIVEILVEDASPVEFEEAVCIGPAVSSESYLDVVKILAAAEITNADAIHPGYGFLSENAHFSELCATHNIKFIGASAEMINRMGDKAAAKATMIAAGIPTVPGSEGILDSFEEAEKLAKEVGYPVMLKATAGGGGKGMRAVWKASDLLDAWESARQESKAAFGNDDMYLEKLIEEPRHIEIQIMGDSKGRACHFSERDCSVQRRHQKLTEEVPSPFMTKVLREKMGASAIKAAEFIKYEGAGTVEFLVDKHRNFYFMEMNTRIQVEHPITEEVVLLAQEAQTEETTEQTAVSTDTTSVENTGVVNDTEATTEDEVEEAEQSFHQVLKQRFIEGGPFFMGIVLVALILGLAIAIERIIYLNLATTNTKKLIQEVEGALSSDGVDAAKEVCKNTNGPVASIFYQGLDRIEESIESAEKSVIGYGGVQMGLLEKNISWLSLFISLAPMLGFMGTVIGMIGAFDSIQAAGDISPTVVAGGIKVALLTTVFGLVVAIILQIFYNYIVSKVDGIVNDMEDASITLVDMLVNRVIAKGDEVIITEQGAGIVGPFVYYAVALLIATAGISYGVSDDSAVKDVIGQVIEGGEQGANSKWVSTGTPNTVPTPIKARPTVAEVVQELPVKREMTIAIKTQAGLKNRGIGVMYPNRTFATADHNTPTKNQHLPVADPLSANQLKALSENTKKHGISHWGLGHKKNGIVHVVGPENGITLPGATIVCGDSHTSTHGAFGAIAFGIGTSEVEMVLATQCIMQPKPKKMRITVDGTLAKGVTSKDVALYIIAQLSASGATGFFIEYAGSVFREMSIEGRMTVCNMSIEMGARGGMVAPDAKTFDYIKGRLHTPKGKAWKKAMQYWQKLYTEEDAVFDKEYQFSGAAITPMITYGTNPGMGISITKNIPKSEEVFEAKATYEKSLQYMNYKTGEAMQGKAIDYVFVGSCTNGRVEDFRAFASVIKGRKKAANVTVWLVPGSHLVVDVLQKEGIIDTLKEAAGINVFIPPINLLYVVYDARSFCGKCRDEQ</sequence>
<dbReference type="InterPro" id="IPR050856">
    <property type="entry name" value="Biotin_carboxylase_complex"/>
</dbReference>
<dbReference type="InterPro" id="IPR011761">
    <property type="entry name" value="ATP-grasp"/>
</dbReference>
<dbReference type="GO" id="GO:0016874">
    <property type="term" value="F:ligase activity"/>
    <property type="evidence" value="ECO:0007669"/>
    <property type="project" value="UniProtKB-KW"/>
</dbReference>
<evidence type="ECO:0000256" key="6">
    <source>
        <dbReference type="ARBA" id="ARBA00022723"/>
    </source>
</evidence>
<dbReference type="SUPFAM" id="SSF51230">
    <property type="entry name" value="Single hybrid motif"/>
    <property type="match status" value="1"/>
</dbReference>
<dbReference type="Gene3D" id="3.30.470.20">
    <property type="entry name" value="ATP-grasp fold, B domain"/>
    <property type="match status" value="1"/>
</dbReference>
<dbReference type="OrthoDB" id="8093015at2759"/>
<feature type="domain" description="Biotin carboxylation" evidence="18">
    <location>
        <begin position="103"/>
        <end position="1146"/>
    </location>
</feature>
<dbReference type="PROSITE" id="PS00866">
    <property type="entry name" value="CPSASE_1"/>
    <property type="match status" value="1"/>
</dbReference>
<dbReference type="PROSITE" id="PS00188">
    <property type="entry name" value="BIOTIN"/>
    <property type="match status" value="1"/>
</dbReference>
<reference evidence="19" key="1">
    <citation type="journal article" date="2017" name="J. ISSAAS">
        <title>Comparative analysis of the genomes of Stylophora pistillata and Acropora digitifera provides evidence for extensive differences between species of corals.</title>
        <authorList>
            <person name="Voolstra C.R."/>
            <person name="Li Y."/>
            <person name="Liew Y.J."/>
            <person name="Baumgarten S."/>
            <person name="Zoccola D."/>
            <person name="Flot J.-F."/>
            <person name="Tambutte S."/>
            <person name="Allemand D."/>
            <person name="Aranda M."/>
        </authorList>
    </citation>
    <scope>NUCLEOTIDE SEQUENCE</scope>
    <source>
        <strain evidence="19">CSM Monaco</strain>
        <tissue evidence="19">Whole animal</tissue>
    </source>
</reference>
<dbReference type="PANTHER" id="PTHR18866">
    <property type="entry name" value="CARBOXYLASE:PYRUVATE/ACETYL-COA/PROPIONYL-COA CARBOXYLASE"/>
    <property type="match status" value="1"/>
</dbReference>
<organism evidence="19">
    <name type="scientific">Stylophora pistillata</name>
    <name type="common">Smooth cauliflower coral</name>
    <dbReference type="NCBI Taxonomy" id="50429"/>
    <lineage>
        <taxon>Eukaryota</taxon>
        <taxon>Metazoa</taxon>
        <taxon>Cnidaria</taxon>
        <taxon>Anthozoa</taxon>
        <taxon>Hexacorallia</taxon>
        <taxon>Scleractinia</taxon>
        <taxon>Astrocoeniina</taxon>
        <taxon>Pocilloporidae</taxon>
        <taxon>Stylophora</taxon>
    </lineage>
</organism>
<dbReference type="SUPFAM" id="SSF52440">
    <property type="entry name" value="PreATP-grasp domain"/>
    <property type="match status" value="1"/>
</dbReference>
<dbReference type="InterPro" id="IPR001882">
    <property type="entry name" value="Biotin_BS"/>
</dbReference>
<evidence type="ECO:0000256" key="1">
    <source>
        <dbReference type="ARBA" id="ARBA00001953"/>
    </source>
</evidence>
<dbReference type="SUPFAM" id="SSF53732">
    <property type="entry name" value="Aconitase iron-sulfur domain"/>
    <property type="match status" value="1"/>
</dbReference>
<evidence type="ECO:0000259" key="17">
    <source>
        <dbReference type="PROSITE" id="PS50975"/>
    </source>
</evidence>
<gene>
    <name evidence="19" type="primary">leuC</name>
    <name evidence="19" type="ORF">AWC38_SpisGene13007</name>
</gene>
<dbReference type="Pfam" id="PF00289">
    <property type="entry name" value="Biotin_carb_N"/>
    <property type="match status" value="1"/>
</dbReference>
<dbReference type="InterPro" id="IPR011764">
    <property type="entry name" value="Biotin_carboxylation_dom"/>
</dbReference>
<feature type="transmembrane region" description="Helical" evidence="15">
    <location>
        <begin position="679"/>
        <end position="697"/>
    </location>
</feature>
<dbReference type="EMBL" id="LSMT01000239">
    <property type="protein sequence ID" value="PFX22463.1"/>
    <property type="molecule type" value="Genomic_DNA"/>
</dbReference>
<evidence type="ECO:0000256" key="14">
    <source>
        <dbReference type="PROSITE-ProRule" id="PRU00409"/>
    </source>
</evidence>
<dbReference type="PRINTS" id="PR00415">
    <property type="entry name" value="ACONITASE"/>
</dbReference>
<dbReference type="AlphaFoldDB" id="A0A2B4S0A4"/>
<evidence type="ECO:0000256" key="5">
    <source>
        <dbReference type="ARBA" id="ARBA00022692"/>
    </source>
</evidence>
<dbReference type="InterPro" id="IPR005479">
    <property type="entry name" value="CPAse_ATP-bd"/>
</dbReference>
<dbReference type="STRING" id="50429.A0A2B4S0A4"/>
<dbReference type="GO" id="GO:0005524">
    <property type="term" value="F:ATP binding"/>
    <property type="evidence" value="ECO:0007669"/>
    <property type="project" value="UniProtKB-UniRule"/>
</dbReference>
<dbReference type="PROSITE" id="PS50979">
    <property type="entry name" value="BC"/>
    <property type="match status" value="1"/>
</dbReference>
<dbReference type="Pfam" id="PF00330">
    <property type="entry name" value="Aconitase"/>
    <property type="match status" value="1"/>
</dbReference>
<feature type="transmembrane region" description="Helical" evidence="15">
    <location>
        <begin position="611"/>
        <end position="634"/>
    </location>
</feature>
<proteinExistence type="predicted"/>
<comment type="cofactor">
    <cofactor evidence="1">
        <name>biotin</name>
        <dbReference type="ChEBI" id="CHEBI:57586"/>
    </cofactor>
</comment>
<keyword evidence="8 14" id="KW-0067">ATP-binding</keyword>
<evidence type="ECO:0000313" key="19">
    <source>
        <dbReference type="EMBL" id="PFX22463.1"/>
    </source>
</evidence>
<dbReference type="InterPro" id="IPR001030">
    <property type="entry name" value="Acoase/IPM_deHydtase_lsu_aba"/>
</dbReference>
<evidence type="ECO:0000256" key="8">
    <source>
        <dbReference type="ARBA" id="ARBA00022840"/>
    </source>
</evidence>
<evidence type="ECO:0000256" key="2">
    <source>
        <dbReference type="ARBA" id="ARBA00004651"/>
    </source>
</evidence>
<evidence type="ECO:0000256" key="15">
    <source>
        <dbReference type="SAM" id="Phobius"/>
    </source>
</evidence>
<keyword evidence="10" id="KW-0408">Iron</keyword>
<dbReference type="PANTHER" id="PTHR18866:SF33">
    <property type="entry name" value="METHYLCROTONOYL-COA CARBOXYLASE SUBUNIT ALPHA, MITOCHONDRIAL-RELATED"/>
    <property type="match status" value="1"/>
</dbReference>
<comment type="subcellular location">
    <subcellularLocation>
        <location evidence="2">Cell membrane</location>
        <topology evidence="2">Multi-pass membrane protein</topology>
    </subcellularLocation>
</comment>
<feature type="transmembrane region" description="Helical" evidence="15">
    <location>
        <begin position="567"/>
        <end position="591"/>
    </location>
</feature>
<keyword evidence="4" id="KW-0436">Ligase</keyword>
<keyword evidence="7 14" id="KW-0547">Nucleotide-binding</keyword>
<evidence type="ECO:0000259" key="18">
    <source>
        <dbReference type="PROSITE" id="PS50979"/>
    </source>
</evidence>